<dbReference type="AlphaFoldDB" id="A0AAV5QLD6"/>
<sequence>MLSYTFIGIVCSVVGNFLISLALNIQKYAHTRLQQPQSAIPETPTEATRLLAAGRGGLSSPSDSPVLSPTTTDLKKLETNYLGSPYWWLGAVVMTIGESGNFIAYGFAPVSVVSPLGIITIISNCTIAPLIFHEPLRLRDLTATMLASFGVLLVIVSSINSNGGDNNGNKDPEKNAADFIYEVLTSPSYLYYVITTLFIAGILIFQLDLLKNKLQKNGTTKIKNLYTFGNILLVAIFGAHTAMATKCLSTLIEFSGSAHELLSGIQTYYLLMVLVLTAICQIKYLNNSLRIETSTKVIPTHFVFFTISVLTGSAIVFKDQNGKQSWQVVLFFVGCVLTFVSVFLIAGGSKNPADISNDEERRIQDHLNFSEVSETNDNFLTGISHFDNYPQNGLGATKYYSMNTENNDDIKRNSHQYWEFQFKVPSLHIPNPNQPSRIMGKKDSKMSLLSAVSVSHGHNNILTDSLNQSPAKADFYTNQLESTDSVLSHSTSINESQNIIFNNDRAIDTQFLMIPKTRAPALEEAGNDSQQSQYHNLSRSFPGEDMVISNKETVGHRANRRSMNRSRSFNRLYEFNNSKSELVGIPGSGSVLLNKVLSSTLNRPAAETSQ</sequence>
<proteinExistence type="predicted"/>
<feature type="transmembrane region" description="Helical" evidence="5">
    <location>
        <begin position="86"/>
        <end position="107"/>
    </location>
</feature>
<comment type="caution">
    <text evidence="6">The sequence shown here is derived from an EMBL/GenBank/DDBJ whole genome shotgun (WGS) entry which is preliminary data.</text>
</comment>
<feature type="transmembrane region" description="Helical" evidence="5">
    <location>
        <begin position="141"/>
        <end position="159"/>
    </location>
</feature>
<keyword evidence="7" id="KW-1185">Reference proteome</keyword>
<feature type="transmembrane region" description="Helical" evidence="5">
    <location>
        <begin position="231"/>
        <end position="252"/>
    </location>
</feature>
<dbReference type="Pfam" id="PF05653">
    <property type="entry name" value="Mg_trans_NIPA"/>
    <property type="match status" value="1"/>
</dbReference>
<accession>A0AAV5QLD6</accession>
<feature type="transmembrane region" description="Helical" evidence="5">
    <location>
        <begin position="6"/>
        <end position="25"/>
    </location>
</feature>
<dbReference type="SUPFAM" id="SSF103481">
    <property type="entry name" value="Multidrug resistance efflux transporter EmrE"/>
    <property type="match status" value="1"/>
</dbReference>
<comment type="subcellular location">
    <subcellularLocation>
        <location evidence="1">Membrane</location>
        <topology evidence="1">Multi-pass membrane protein</topology>
    </subcellularLocation>
</comment>
<feature type="transmembrane region" description="Helical" evidence="5">
    <location>
        <begin position="267"/>
        <end position="285"/>
    </location>
</feature>
<keyword evidence="3 5" id="KW-1133">Transmembrane helix</keyword>
<feature type="transmembrane region" description="Helical" evidence="5">
    <location>
        <begin position="297"/>
        <end position="317"/>
    </location>
</feature>
<evidence type="ECO:0000256" key="2">
    <source>
        <dbReference type="ARBA" id="ARBA00022692"/>
    </source>
</evidence>
<dbReference type="GO" id="GO:0015095">
    <property type="term" value="F:magnesium ion transmembrane transporter activity"/>
    <property type="evidence" value="ECO:0007669"/>
    <property type="project" value="InterPro"/>
</dbReference>
<dbReference type="InterPro" id="IPR037185">
    <property type="entry name" value="EmrE-like"/>
</dbReference>
<dbReference type="PANTHER" id="PTHR12570">
    <property type="match status" value="1"/>
</dbReference>
<feature type="transmembrane region" description="Helical" evidence="5">
    <location>
        <begin position="113"/>
        <end position="132"/>
    </location>
</feature>
<protein>
    <submittedName>
        <fullName evidence="6">Uncharacterized protein</fullName>
    </submittedName>
</protein>
<dbReference type="GO" id="GO:0016020">
    <property type="term" value="C:membrane"/>
    <property type="evidence" value="ECO:0007669"/>
    <property type="project" value="UniProtKB-SubCell"/>
</dbReference>
<dbReference type="PANTHER" id="PTHR12570:SF65">
    <property type="entry name" value="MAGNESIUM TRANSPORTER NIPA9-RELATED"/>
    <property type="match status" value="1"/>
</dbReference>
<dbReference type="InterPro" id="IPR008521">
    <property type="entry name" value="Mg_trans_NIPA"/>
</dbReference>
<evidence type="ECO:0000313" key="6">
    <source>
        <dbReference type="EMBL" id="GMM34993.1"/>
    </source>
</evidence>
<keyword evidence="2 5" id="KW-0812">Transmembrane</keyword>
<evidence type="ECO:0000256" key="5">
    <source>
        <dbReference type="SAM" id="Phobius"/>
    </source>
</evidence>
<feature type="transmembrane region" description="Helical" evidence="5">
    <location>
        <begin position="329"/>
        <end position="347"/>
    </location>
</feature>
<dbReference type="Proteomes" id="UP001360560">
    <property type="component" value="Unassembled WGS sequence"/>
</dbReference>
<evidence type="ECO:0000256" key="4">
    <source>
        <dbReference type="ARBA" id="ARBA00023136"/>
    </source>
</evidence>
<reference evidence="6 7" key="1">
    <citation type="journal article" date="2023" name="Elife">
        <title>Identification of key yeast species and microbe-microbe interactions impacting larval growth of Drosophila in the wild.</title>
        <authorList>
            <person name="Mure A."/>
            <person name="Sugiura Y."/>
            <person name="Maeda R."/>
            <person name="Honda K."/>
            <person name="Sakurai N."/>
            <person name="Takahashi Y."/>
            <person name="Watada M."/>
            <person name="Katoh T."/>
            <person name="Gotoh A."/>
            <person name="Gotoh Y."/>
            <person name="Taniguchi I."/>
            <person name="Nakamura K."/>
            <person name="Hayashi T."/>
            <person name="Katayama T."/>
            <person name="Uemura T."/>
            <person name="Hattori Y."/>
        </authorList>
    </citation>
    <scope>NUCLEOTIDE SEQUENCE [LARGE SCALE GENOMIC DNA]</scope>
    <source>
        <strain evidence="6 7">SC-9</strain>
    </source>
</reference>
<dbReference type="GeneID" id="90072972"/>
<dbReference type="EMBL" id="BTFZ01000004">
    <property type="protein sequence ID" value="GMM34993.1"/>
    <property type="molecule type" value="Genomic_DNA"/>
</dbReference>
<feature type="transmembrane region" description="Helical" evidence="5">
    <location>
        <begin position="189"/>
        <end position="210"/>
    </location>
</feature>
<name>A0AAV5QLD6_9ASCO</name>
<keyword evidence="4 5" id="KW-0472">Membrane</keyword>
<evidence type="ECO:0000256" key="1">
    <source>
        <dbReference type="ARBA" id="ARBA00004141"/>
    </source>
</evidence>
<dbReference type="RefSeq" id="XP_064851993.1">
    <property type="nucleotide sequence ID" value="XM_064995921.1"/>
</dbReference>
<organism evidence="6 7">
    <name type="scientific">Saccharomycopsis crataegensis</name>
    <dbReference type="NCBI Taxonomy" id="43959"/>
    <lineage>
        <taxon>Eukaryota</taxon>
        <taxon>Fungi</taxon>
        <taxon>Dikarya</taxon>
        <taxon>Ascomycota</taxon>
        <taxon>Saccharomycotina</taxon>
        <taxon>Saccharomycetes</taxon>
        <taxon>Saccharomycopsidaceae</taxon>
        <taxon>Saccharomycopsis</taxon>
    </lineage>
</organism>
<evidence type="ECO:0000256" key="3">
    <source>
        <dbReference type="ARBA" id="ARBA00022989"/>
    </source>
</evidence>
<gene>
    <name evidence="6" type="ORF">DASC09_023180</name>
</gene>
<evidence type="ECO:0000313" key="7">
    <source>
        <dbReference type="Proteomes" id="UP001360560"/>
    </source>
</evidence>